<keyword evidence="4" id="KW-1185">Reference proteome</keyword>
<feature type="region of interest" description="Disordered" evidence="1">
    <location>
        <begin position="479"/>
        <end position="508"/>
    </location>
</feature>
<reference evidence="3" key="2">
    <citation type="submission" date="2023-06" db="EMBL/GenBank/DDBJ databases">
        <authorList>
            <consortium name="Lawrence Berkeley National Laboratory"/>
            <person name="Haridas S."/>
            <person name="Hensen N."/>
            <person name="Bonometti L."/>
            <person name="Westerberg I."/>
            <person name="Brannstrom I.O."/>
            <person name="Guillou S."/>
            <person name="Cros-Aarteil S."/>
            <person name="Calhoun S."/>
            <person name="Kuo A."/>
            <person name="Mondo S."/>
            <person name="Pangilinan J."/>
            <person name="Riley R."/>
            <person name="Labutti K."/>
            <person name="Andreopoulos B."/>
            <person name="Lipzen A."/>
            <person name="Chen C."/>
            <person name="Yanf M."/>
            <person name="Daum C."/>
            <person name="Ng V."/>
            <person name="Clum A."/>
            <person name="Steindorff A."/>
            <person name="Ohm R."/>
            <person name="Martin F."/>
            <person name="Silar P."/>
            <person name="Natvig D."/>
            <person name="Lalanne C."/>
            <person name="Gautier V."/>
            <person name="Ament-Velasquez S.L."/>
            <person name="Kruys A."/>
            <person name="Hutchinson M.I."/>
            <person name="Powell A.J."/>
            <person name="Barry K."/>
            <person name="Miller A.N."/>
            <person name="Grigoriev I.V."/>
            <person name="Debuchy R."/>
            <person name="Gladieux P."/>
            <person name="Thoren M.H."/>
            <person name="Johannesson H."/>
        </authorList>
    </citation>
    <scope>NUCLEOTIDE SEQUENCE</scope>
    <source>
        <strain evidence="3">CBS 958.72</strain>
    </source>
</reference>
<dbReference type="PANTHER" id="PTHR35391:SF7">
    <property type="entry name" value="C2H2-TYPE DOMAIN-CONTAINING PROTEIN"/>
    <property type="match status" value="1"/>
</dbReference>
<evidence type="ECO:0000259" key="2">
    <source>
        <dbReference type="Pfam" id="PF26082"/>
    </source>
</evidence>
<name>A0AAE0MYF1_9PEZI</name>
<feature type="compositionally biased region" description="Basic and acidic residues" evidence="1">
    <location>
        <begin position="800"/>
        <end position="809"/>
    </location>
</feature>
<feature type="compositionally biased region" description="Polar residues" evidence="1">
    <location>
        <begin position="811"/>
        <end position="827"/>
    </location>
</feature>
<gene>
    <name evidence="3" type="ORF">B0T24DRAFT_642166</name>
</gene>
<proteinExistence type="predicted"/>
<feature type="compositionally biased region" description="Polar residues" evidence="1">
    <location>
        <begin position="751"/>
        <end position="767"/>
    </location>
</feature>
<organism evidence="3 4">
    <name type="scientific">Lasiosphaeria ovina</name>
    <dbReference type="NCBI Taxonomy" id="92902"/>
    <lineage>
        <taxon>Eukaryota</taxon>
        <taxon>Fungi</taxon>
        <taxon>Dikarya</taxon>
        <taxon>Ascomycota</taxon>
        <taxon>Pezizomycotina</taxon>
        <taxon>Sordariomycetes</taxon>
        <taxon>Sordariomycetidae</taxon>
        <taxon>Sordariales</taxon>
        <taxon>Lasiosphaeriaceae</taxon>
        <taxon>Lasiosphaeria</taxon>
    </lineage>
</organism>
<sequence>MPSLTLGLTISAKSQHVRQRFHDLISILKGREQHGVSVVISSAPITDALERFTLWAGNLGALRNPQAKMSLDYRLSVAKAVDVRTQIQRQLDEMIEALNNLANMTFGIVPNRDLSFDGEELADFVFVEDVSMSDTEATEKPADEASMILEIISECIKSLFRIGIVVRKSGPRDRFQRAMQLPGLAFPAHFDIDYVKQKHPKVGSTELSGRLGGAIAKRRQFIKYSRDHKSRLGAEDHPKDEKAVDVNLERQSVATDRLSSKATTFDPSKTGEASFEDEGEEFNDAMSIRSASTITEALSVLKLPRLADLAPDDEPFECPVCFTLQSFKHERSWRSHALRDLKAFVCTLGGSDCDAEFFGDAESWFDHELKQHRAQYKCVLCSHGPVPAKALGEHITSDHGPFPADQLSMLLEAGQQAVTKFKARDCPFCDDWADALARKTNLEGKLGTPAEEISVTASRFKRHVAAHQEQLAIFALPRATEEPASSRQGSTASSQSTEESVREQETNEANIKSWWQDIEANPPQAEPSQPEPAIPALRLPTPMAVAASEPELSRQPLVPNIPAPELGHHLVGQRPLSVVPVTHRPPVKASKTAPPPKNPEESPYYGVDPEATPARPRPPGPFSRTAPLPQSPRETSYHGVGPIVTPASSRPRAITQRPPASYYASPRPPLSNSRFYAQQPQPQPQTSLDEDIDFARRVYPISPSPYIPPPSAEYLPTGPFESRFRNERPTVMAYRPSPNFPSYDDFDANLPSVSGRSSAASTNTDSQVIPPPLRRGSATDFRSILGETYDEVDRNTVLRIGDTEMKVDPSDSANGPGITTSAAQQPNLPVRQRTSETAGSYSRRFPGYDRNSIIPPYPASPSTGDFL</sequence>
<dbReference type="Proteomes" id="UP001287356">
    <property type="component" value="Unassembled WGS sequence"/>
</dbReference>
<dbReference type="PANTHER" id="PTHR35391">
    <property type="entry name" value="C2H2-TYPE DOMAIN-CONTAINING PROTEIN-RELATED"/>
    <property type="match status" value="1"/>
</dbReference>
<protein>
    <recommendedName>
        <fullName evidence="2">Oxidoreductase acuF-like C2H2 type zinc-finger domain-containing protein</fullName>
    </recommendedName>
</protein>
<feature type="compositionally biased region" description="Low complexity" evidence="1">
    <location>
        <begin position="485"/>
        <end position="497"/>
    </location>
</feature>
<reference evidence="3" key="1">
    <citation type="journal article" date="2023" name="Mol. Phylogenet. Evol.">
        <title>Genome-scale phylogeny and comparative genomics of the fungal order Sordariales.</title>
        <authorList>
            <person name="Hensen N."/>
            <person name="Bonometti L."/>
            <person name="Westerberg I."/>
            <person name="Brannstrom I.O."/>
            <person name="Guillou S."/>
            <person name="Cros-Aarteil S."/>
            <person name="Calhoun S."/>
            <person name="Haridas S."/>
            <person name="Kuo A."/>
            <person name="Mondo S."/>
            <person name="Pangilinan J."/>
            <person name="Riley R."/>
            <person name="LaButti K."/>
            <person name="Andreopoulos B."/>
            <person name="Lipzen A."/>
            <person name="Chen C."/>
            <person name="Yan M."/>
            <person name="Daum C."/>
            <person name="Ng V."/>
            <person name="Clum A."/>
            <person name="Steindorff A."/>
            <person name="Ohm R.A."/>
            <person name="Martin F."/>
            <person name="Silar P."/>
            <person name="Natvig D.O."/>
            <person name="Lalanne C."/>
            <person name="Gautier V."/>
            <person name="Ament-Velasquez S.L."/>
            <person name="Kruys A."/>
            <person name="Hutchinson M.I."/>
            <person name="Powell A.J."/>
            <person name="Barry K."/>
            <person name="Miller A.N."/>
            <person name="Grigoriev I.V."/>
            <person name="Debuchy R."/>
            <person name="Gladieux P."/>
            <person name="Hiltunen Thoren M."/>
            <person name="Johannesson H."/>
        </authorList>
    </citation>
    <scope>NUCLEOTIDE SEQUENCE</scope>
    <source>
        <strain evidence="3">CBS 958.72</strain>
    </source>
</reference>
<accession>A0AAE0MYF1</accession>
<dbReference type="InterPro" id="IPR058925">
    <property type="entry name" value="zf-C2H2_AcuF"/>
</dbReference>
<dbReference type="EMBL" id="JAULSN010000011">
    <property type="protein sequence ID" value="KAK3361686.1"/>
    <property type="molecule type" value="Genomic_DNA"/>
</dbReference>
<feature type="domain" description="Oxidoreductase acuF-like C2H2 type zinc-finger" evidence="2">
    <location>
        <begin position="313"/>
        <end position="341"/>
    </location>
</feature>
<evidence type="ECO:0000256" key="1">
    <source>
        <dbReference type="SAM" id="MobiDB-lite"/>
    </source>
</evidence>
<feature type="region of interest" description="Disordered" evidence="1">
    <location>
        <begin position="800"/>
        <end position="867"/>
    </location>
</feature>
<feature type="region of interest" description="Disordered" evidence="1">
    <location>
        <begin position="257"/>
        <end position="279"/>
    </location>
</feature>
<evidence type="ECO:0000313" key="4">
    <source>
        <dbReference type="Proteomes" id="UP001287356"/>
    </source>
</evidence>
<feature type="region of interest" description="Disordered" evidence="1">
    <location>
        <begin position="751"/>
        <end position="778"/>
    </location>
</feature>
<feature type="region of interest" description="Disordered" evidence="1">
    <location>
        <begin position="584"/>
        <end position="688"/>
    </location>
</feature>
<evidence type="ECO:0000313" key="3">
    <source>
        <dbReference type="EMBL" id="KAK3361686.1"/>
    </source>
</evidence>
<dbReference type="AlphaFoldDB" id="A0AAE0MYF1"/>
<feature type="compositionally biased region" description="Polar residues" evidence="1">
    <location>
        <begin position="670"/>
        <end position="687"/>
    </location>
</feature>
<comment type="caution">
    <text evidence="3">The sequence shown here is derived from an EMBL/GenBank/DDBJ whole genome shotgun (WGS) entry which is preliminary data.</text>
</comment>
<dbReference type="Pfam" id="PF26082">
    <property type="entry name" value="zf-C2H2_AcuF"/>
    <property type="match status" value="1"/>
</dbReference>